<feature type="compositionally biased region" description="Low complexity" evidence="1">
    <location>
        <begin position="728"/>
        <end position="737"/>
    </location>
</feature>
<feature type="region of interest" description="Disordered" evidence="1">
    <location>
        <begin position="417"/>
        <end position="477"/>
    </location>
</feature>
<proteinExistence type="predicted"/>
<feature type="compositionally biased region" description="Low complexity" evidence="1">
    <location>
        <begin position="357"/>
        <end position="370"/>
    </location>
</feature>
<protein>
    <submittedName>
        <fullName evidence="2">Uncharacterized protein</fullName>
    </submittedName>
</protein>
<organism evidence="2 3">
    <name type="scientific">Pleomassaria siparia CBS 279.74</name>
    <dbReference type="NCBI Taxonomy" id="1314801"/>
    <lineage>
        <taxon>Eukaryota</taxon>
        <taxon>Fungi</taxon>
        <taxon>Dikarya</taxon>
        <taxon>Ascomycota</taxon>
        <taxon>Pezizomycotina</taxon>
        <taxon>Dothideomycetes</taxon>
        <taxon>Pleosporomycetidae</taxon>
        <taxon>Pleosporales</taxon>
        <taxon>Pleomassariaceae</taxon>
        <taxon>Pleomassaria</taxon>
    </lineage>
</organism>
<dbReference type="AlphaFoldDB" id="A0A6G1JTR6"/>
<feature type="compositionally biased region" description="Low complexity" evidence="1">
    <location>
        <begin position="20"/>
        <end position="53"/>
    </location>
</feature>
<feature type="compositionally biased region" description="Low complexity" evidence="1">
    <location>
        <begin position="667"/>
        <end position="679"/>
    </location>
</feature>
<feature type="region of interest" description="Disordered" evidence="1">
    <location>
        <begin position="1"/>
        <end position="143"/>
    </location>
</feature>
<keyword evidence="3" id="KW-1185">Reference proteome</keyword>
<name>A0A6G1JTR6_9PLEO</name>
<evidence type="ECO:0000256" key="1">
    <source>
        <dbReference type="SAM" id="MobiDB-lite"/>
    </source>
</evidence>
<feature type="compositionally biased region" description="Low complexity" evidence="1">
    <location>
        <begin position="434"/>
        <end position="467"/>
    </location>
</feature>
<dbReference type="EMBL" id="MU005786">
    <property type="protein sequence ID" value="KAF2703645.1"/>
    <property type="molecule type" value="Genomic_DNA"/>
</dbReference>
<evidence type="ECO:0000313" key="2">
    <source>
        <dbReference type="EMBL" id="KAF2703645.1"/>
    </source>
</evidence>
<feature type="compositionally biased region" description="Pro residues" evidence="1">
    <location>
        <begin position="124"/>
        <end position="136"/>
    </location>
</feature>
<dbReference type="PANTHER" id="PTHR48125">
    <property type="entry name" value="LP07818P1"/>
    <property type="match status" value="1"/>
</dbReference>
<sequence>MVPPKRYWENEGNWGRQGNGAASTSASASLLRGGASASASGSGSGSRGSTAAGLQRVPARTRFPDLNGLAGGSGGDVKLDKSTRTGGNEDEDTDSDTATDSDYEDSGNIDFSGPKMVIERALASPPPPPPPPPPSHPSRTNTPTPFFALPPTDTGIQAATHNPATLFKFPQDNDGYVKVREFLFHVLTLEAWGLSSEYPQAVRATVEAWVGTGWCLRRMIEDERGGGGFQGLCPEVGRRGERIEGRVRRAVGECVRREVERLLGLSGGGSFCEVEEEEVVVVGGHGGYDDDEEEEEEEARRRSRRRGRGVKPEKWSSMSEGKTTDSSKKGEARNGRANFNNTLDRERTPDEQPESNPTPLLHTTPSLTTLKHPRALSDLLRPTRPKAPSPLSTFALPPEQEHPPLSIRFEETIAVTPPRTNLDVIPEHPALLTPQQQQQQQQPQQQQQQYDKNGNSNVNVNVNAHAHGNGHGISRPSTPLGIFRAGIKEAKLSQSLLRRIKSAKELRFGRGEGKRGDGNEGEGEGERVGIVTNNKTATTTTTTLASPPPTSTTTATTTTTMHHGEVKVLPPDTRCRSPPSLQVGNKYAAWGDRLPAPPSLFSATAAAGRKNGSSLSAAKPHHGSNSGSGSGGGGSKEHKRNPSPAPQPQPQHETHSSSRPGANKPCGTGPTSSNNTTSSILHAATPPASIDAARTARTARVSASASASASPEKKKKKKNKEEEEGEENNNNNNNNNNRCVISTAAAGAGEKHRRGTTTTTRLGRIFGRACKDFKRDRW</sequence>
<feature type="compositionally biased region" description="Low complexity" evidence="1">
    <location>
        <begin position="536"/>
        <end position="560"/>
    </location>
</feature>
<feature type="compositionally biased region" description="Acidic residues" evidence="1">
    <location>
        <begin position="88"/>
        <end position="107"/>
    </location>
</feature>
<reference evidence="2" key="1">
    <citation type="journal article" date="2020" name="Stud. Mycol.">
        <title>101 Dothideomycetes genomes: a test case for predicting lifestyles and emergence of pathogens.</title>
        <authorList>
            <person name="Haridas S."/>
            <person name="Albert R."/>
            <person name="Binder M."/>
            <person name="Bloem J."/>
            <person name="Labutti K."/>
            <person name="Salamov A."/>
            <person name="Andreopoulos B."/>
            <person name="Baker S."/>
            <person name="Barry K."/>
            <person name="Bills G."/>
            <person name="Bluhm B."/>
            <person name="Cannon C."/>
            <person name="Castanera R."/>
            <person name="Culley D."/>
            <person name="Daum C."/>
            <person name="Ezra D."/>
            <person name="Gonzalez J."/>
            <person name="Henrissat B."/>
            <person name="Kuo A."/>
            <person name="Liang C."/>
            <person name="Lipzen A."/>
            <person name="Lutzoni F."/>
            <person name="Magnuson J."/>
            <person name="Mondo S."/>
            <person name="Nolan M."/>
            <person name="Ohm R."/>
            <person name="Pangilinan J."/>
            <person name="Park H.-J."/>
            <person name="Ramirez L."/>
            <person name="Alfaro M."/>
            <person name="Sun H."/>
            <person name="Tritt A."/>
            <person name="Yoshinaga Y."/>
            <person name="Zwiers L.-H."/>
            <person name="Turgeon B."/>
            <person name="Goodwin S."/>
            <person name="Spatafora J."/>
            <person name="Crous P."/>
            <person name="Grigoriev I."/>
        </authorList>
    </citation>
    <scope>NUCLEOTIDE SEQUENCE</scope>
    <source>
        <strain evidence="2">CBS 279.74</strain>
    </source>
</reference>
<dbReference type="Proteomes" id="UP000799428">
    <property type="component" value="Unassembled WGS sequence"/>
</dbReference>
<evidence type="ECO:0000313" key="3">
    <source>
        <dbReference type="Proteomes" id="UP000799428"/>
    </source>
</evidence>
<dbReference type="OrthoDB" id="3801550at2759"/>
<feature type="region of interest" description="Disordered" evidence="1">
    <location>
        <begin position="611"/>
        <end position="738"/>
    </location>
</feature>
<feature type="region of interest" description="Disordered" evidence="1">
    <location>
        <begin position="283"/>
        <end position="403"/>
    </location>
</feature>
<feature type="compositionally biased region" description="Low complexity" evidence="1">
    <location>
        <begin position="688"/>
        <end position="710"/>
    </location>
</feature>
<accession>A0A6G1JTR6</accession>
<feature type="region of interest" description="Disordered" evidence="1">
    <location>
        <begin position="508"/>
        <end position="580"/>
    </location>
</feature>
<dbReference type="PANTHER" id="PTHR48125:SF12">
    <property type="entry name" value="AT HOOK TRANSCRIPTION FACTOR FAMILY-RELATED"/>
    <property type="match status" value="1"/>
</dbReference>
<feature type="compositionally biased region" description="Basic and acidic residues" evidence="1">
    <location>
        <begin position="508"/>
        <end position="518"/>
    </location>
</feature>
<gene>
    <name evidence="2" type="ORF">K504DRAFT_463373</name>
</gene>
<feature type="compositionally biased region" description="Basic and acidic residues" evidence="1">
    <location>
        <begin position="322"/>
        <end position="334"/>
    </location>
</feature>